<comment type="caution">
    <text evidence="1">The sequence shown here is derived from an EMBL/GenBank/DDBJ whole genome shotgun (WGS) entry which is preliminary data.</text>
</comment>
<evidence type="ECO:0000313" key="1">
    <source>
        <dbReference type="EMBL" id="GFZ10251.1"/>
    </source>
</evidence>
<organism evidence="1 2">
    <name type="scientific">Actinidia rufa</name>
    <dbReference type="NCBI Taxonomy" id="165716"/>
    <lineage>
        <taxon>Eukaryota</taxon>
        <taxon>Viridiplantae</taxon>
        <taxon>Streptophyta</taxon>
        <taxon>Embryophyta</taxon>
        <taxon>Tracheophyta</taxon>
        <taxon>Spermatophyta</taxon>
        <taxon>Magnoliopsida</taxon>
        <taxon>eudicotyledons</taxon>
        <taxon>Gunneridae</taxon>
        <taxon>Pentapetalae</taxon>
        <taxon>asterids</taxon>
        <taxon>Ericales</taxon>
        <taxon>Actinidiaceae</taxon>
        <taxon>Actinidia</taxon>
    </lineage>
</organism>
<reference evidence="1 2" key="1">
    <citation type="submission" date="2019-07" db="EMBL/GenBank/DDBJ databases">
        <title>De Novo Assembly of kiwifruit Actinidia rufa.</title>
        <authorList>
            <person name="Sugita-Konishi S."/>
            <person name="Sato K."/>
            <person name="Mori E."/>
            <person name="Abe Y."/>
            <person name="Kisaki G."/>
            <person name="Hamano K."/>
            <person name="Suezawa K."/>
            <person name="Otani M."/>
            <person name="Fukuda T."/>
            <person name="Manabe T."/>
            <person name="Gomi K."/>
            <person name="Tabuchi M."/>
            <person name="Akimitsu K."/>
            <person name="Kataoka I."/>
        </authorList>
    </citation>
    <scope>NUCLEOTIDE SEQUENCE [LARGE SCALE GENOMIC DNA]</scope>
    <source>
        <strain evidence="2">cv. Fuchu</strain>
    </source>
</reference>
<keyword evidence="2" id="KW-1185">Reference proteome</keyword>
<proteinExistence type="predicted"/>
<name>A0A7J0GHP4_9ERIC</name>
<gene>
    <name evidence="1" type="ORF">Acr_21g0008500</name>
</gene>
<accession>A0A7J0GHP4</accession>
<dbReference type="Proteomes" id="UP000585474">
    <property type="component" value="Unassembled WGS sequence"/>
</dbReference>
<dbReference type="EMBL" id="BJWL01000021">
    <property type="protein sequence ID" value="GFZ10251.1"/>
    <property type="molecule type" value="Genomic_DNA"/>
</dbReference>
<protein>
    <submittedName>
        <fullName evidence="1">Uncharacterized protein</fullName>
    </submittedName>
</protein>
<sequence length="95" mass="10174">MTGGGGGESWAPLGEKGWQLSLRKGEDQRANFGCLIKGEAPYIVVGPEEGPACIVHVASSPLFGFSEVSLLSRVSHLDESYHRMAVDCCDCHNQP</sequence>
<dbReference type="AlphaFoldDB" id="A0A7J0GHP4"/>
<evidence type="ECO:0000313" key="2">
    <source>
        <dbReference type="Proteomes" id="UP000585474"/>
    </source>
</evidence>